<keyword evidence="4" id="KW-1185">Reference proteome</keyword>
<proteinExistence type="predicted"/>
<reference evidence="3 4" key="1">
    <citation type="journal article" date="2011" name="Cell">
        <title>The monarch butterfly genome yields insights into long-distance migration.</title>
        <authorList>
            <person name="Zhan S."/>
            <person name="Merlin C."/>
            <person name="Boore J.L."/>
            <person name="Reppert S.M."/>
        </authorList>
    </citation>
    <scope>NUCLEOTIDE SEQUENCE [LARGE SCALE GENOMIC DNA]</scope>
    <source>
        <strain evidence="3">F-2</strain>
    </source>
</reference>
<dbReference type="Proteomes" id="UP000007151">
    <property type="component" value="Unassembled WGS sequence"/>
</dbReference>
<feature type="region of interest" description="Disordered" evidence="1">
    <location>
        <begin position="58"/>
        <end position="110"/>
    </location>
</feature>
<dbReference type="EMBL" id="AGBW02009199">
    <property type="protein sequence ID" value="OWR51406.1"/>
    <property type="molecule type" value="Genomic_DNA"/>
</dbReference>
<sequence>MGDLSASDSTWKKMVIAKSNNKWMTTMKNKFETFPPETNTSNLSLGEESYVFGAVKEENDTTNVVTHGSEERSQSESGQEEDPLLIEYNATKSRRRSSVTKPETPEERTTRLAKMSAYAAKRLANETPEQRSFRLKRMSEYAAKRLAQETSDQRAKRLARMSAYAAKRLASESPEQRQARLTRMSAYAARRQAMKKTGSPSTKNVQPSNDISSNIIDTHFMPDSFS</sequence>
<gene>
    <name evidence="3" type="ORF">KGM_212410</name>
</gene>
<organism evidence="3 4">
    <name type="scientific">Danaus plexippus plexippus</name>
    <dbReference type="NCBI Taxonomy" id="278856"/>
    <lineage>
        <taxon>Eukaryota</taxon>
        <taxon>Metazoa</taxon>
        <taxon>Ecdysozoa</taxon>
        <taxon>Arthropoda</taxon>
        <taxon>Hexapoda</taxon>
        <taxon>Insecta</taxon>
        <taxon>Pterygota</taxon>
        <taxon>Neoptera</taxon>
        <taxon>Endopterygota</taxon>
        <taxon>Lepidoptera</taxon>
        <taxon>Glossata</taxon>
        <taxon>Ditrysia</taxon>
        <taxon>Papilionoidea</taxon>
        <taxon>Nymphalidae</taxon>
        <taxon>Danainae</taxon>
        <taxon>Danaini</taxon>
        <taxon>Danaina</taxon>
        <taxon>Danaus</taxon>
        <taxon>Danaus</taxon>
    </lineage>
</organism>
<feature type="compositionally biased region" description="Polar residues" evidence="1">
    <location>
        <begin position="198"/>
        <end position="216"/>
    </location>
</feature>
<dbReference type="Pfam" id="PF21107">
    <property type="entry name" value="STPRs"/>
    <property type="match status" value="1"/>
</dbReference>
<feature type="domain" description="STPR" evidence="2">
    <location>
        <begin position="107"/>
        <end position="180"/>
    </location>
</feature>
<evidence type="ECO:0000313" key="3">
    <source>
        <dbReference type="EMBL" id="OWR51406.1"/>
    </source>
</evidence>
<dbReference type="KEGG" id="dpl:KGM_212410"/>
<evidence type="ECO:0000313" key="4">
    <source>
        <dbReference type="Proteomes" id="UP000007151"/>
    </source>
</evidence>
<dbReference type="eggNOG" id="ENOG502SF1U">
    <property type="taxonomic scope" value="Eukaryota"/>
</dbReference>
<dbReference type="OrthoDB" id="10057854at2759"/>
<feature type="region of interest" description="Disordered" evidence="1">
    <location>
        <begin position="188"/>
        <end position="226"/>
    </location>
</feature>
<accession>A0A212FCD2</accession>
<dbReference type="InterPro" id="IPR048998">
    <property type="entry name" value="STPR"/>
</dbReference>
<comment type="caution">
    <text evidence="3">The sequence shown here is derived from an EMBL/GenBank/DDBJ whole genome shotgun (WGS) entry which is preliminary data.</text>
</comment>
<name>A0A212FCD2_DANPL</name>
<dbReference type="AlphaFoldDB" id="A0A212FCD2"/>
<protein>
    <submittedName>
        <fullName evidence="3">Fibroin-modulator-binding protein-1</fullName>
    </submittedName>
</protein>
<evidence type="ECO:0000256" key="1">
    <source>
        <dbReference type="SAM" id="MobiDB-lite"/>
    </source>
</evidence>
<evidence type="ECO:0000259" key="2">
    <source>
        <dbReference type="Pfam" id="PF21107"/>
    </source>
</evidence>